<accession>S7VFH9</accession>
<reference evidence="1 2" key="1">
    <citation type="journal article" date="2013" name="Genome Announc.">
        <title>Draft Genome Sequence of Cyclobacterium qasimii Strain M12-11BT, Isolated from Arctic Marine Sediment.</title>
        <authorList>
            <person name="Shivaji S."/>
            <person name="Ara S."/>
            <person name="Singh A."/>
            <person name="Kumar Pinnaka A."/>
        </authorList>
    </citation>
    <scope>NUCLEOTIDE SEQUENCE [LARGE SCALE GENOMIC DNA]</scope>
    <source>
        <strain evidence="1 2">M12-11B</strain>
    </source>
</reference>
<sequence>MTPSLEYFFESRNRTKSCAIREENIIVSKSCFFVKVKLNPFLSLKRMDWKKVI</sequence>
<dbReference type="AlphaFoldDB" id="S7VFH9"/>
<comment type="caution">
    <text evidence="1">The sequence shown here is derived from an EMBL/GenBank/DDBJ whole genome shotgun (WGS) entry which is preliminary data.</text>
</comment>
<name>S7VFH9_9BACT</name>
<gene>
    <name evidence="1" type="ORF">ADICYQ_2127</name>
</gene>
<organism evidence="1 2">
    <name type="scientific">Cyclobacterium qasimii M12-11B</name>
    <dbReference type="NCBI Taxonomy" id="641524"/>
    <lineage>
        <taxon>Bacteria</taxon>
        <taxon>Pseudomonadati</taxon>
        <taxon>Bacteroidota</taxon>
        <taxon>Cytophagia</taxon>
        <taxon>Cytophagales</taxon>
        <taxon>Cyclobacteriaceae</taxon>
        <taxon>Cyclobacterium</taxon>
    </lineage>
</organism>
<evidence type="ECO:0000313" key="1">
    <source>
        <dbReference type="EMBL" id="EPR68741.1"/>
    </source>
</evidence>
<proteinExistence type="predicted"/>
<dbReference type="Proteomes" id="UP000014974">
    <property type="component" value="Unassembled WGS sequence"/>
</dbReference>
<evidence type="ECO:0000313" key="2">
    <source>
        <dbReference type="Proteomes" id="UP000014974"/>
    </source>
</evidence>
<protein>
    <submittedName>
        <fullName evidence="1">Uncharacterized protein</fullName>
    </submittedName>
</protein>
<dbReference type="EMBL" id="ATNM01000091">
    <property type="protein sequence ID" value="EPR68741.1"/>
    <property type="molecule type" value="Genomic_DNA"/>
</dbReference>